<comment type="similarity">
    <text evidence="3">Belongs to the acetyltransferase family. RimJ subfamily.</text>
</comment>
<dbReference type="EMBL" id="AJYK02000012">
    <property type="protein sequence ID" value="OEF29231.1"/>
    <property type="molecule type" value="Genomic_DNA"/>
</dbReference>
<dbReference type="GO" id="GO:0005737">
    <property type="term" value="C:cytoplasm"/>
    <property type="evidence" value="ECO:0007669"/>
    <property type="project" value="TreeGrafter"/>
</dbReference>
<evidence type="ECO:0000313" key="6">
    <source>
        <dbReference type="Proteomes" id="UP000094070"/>
    </source>
</evidence>
<dbReference type="PANTHER" id="PTHR43792">
    <property type="entry name" value="GNAT FAMILY, PUTATIVE (AFU_ORTHOLOGUE AFUA_3G00765)-RELATED-RELATED"/>
    <property type="match status" value="1"/>
</dbReference>
<proteinExistence type="inferred from homology"/>
<evidence type="ECO:0000256" key="2">
    <source>
        <dbReference type="ARBA" id="ARBA00023315"/>
    </source>
</evidence>
<feature type="domain" description="N-acetyltransferase" evidence="4">
    <location>
        <begin position="26"/>
        <end position="182"/>
    </location>
</feature>
<organism evidence="5 6">
    <name type="scientific">Vibrio rumoiensis 1S-45</name>
    <dbReference type="NCBI Taxonomy" id="1188252"/>
    <lineage>
        <taxon>Bacteria</taxon>
        <taxon>Pseudomonadati</taxon>
        <taxon>Pseudomonadota</taxon>
        <taxon>Gammaproteobacteria</taxon>
        <taxon>Vibrionales</taxon>
        <taxon>Vibrionaceae</taxon>
        <taxon>Vibrio</taxon>
    </lineage>
</organism>
<dbReference type="NCBIfam" id="NF008072">
    <property type="entry name" value="PRK10809.1"/>
    <property type="match status" value="1"/>
</dbReference>
<dbReference type="PANTHER" id="PTHR43792:SF8">
    <property type="entry name" value="[RIBOSOMAL PROTEIN US5]-ALANINE N-ACETYLTRANSFERASE"/>
    <property type="match status" value="1"/>
</dbReference>
<protein>
    <submittedName>
        <fullName evidence="5">Ribosomal-protein-alanine acetyltransferase</fullName>
    </submittedName>
</protein>
<dbReference type="Pfam" id="PF13302">
    <property type="entry name" value="Acetyltransf_3"/>
    <property type="match status" value="1"/>
</dbReference>
<dbReference type="InterPro" id="IPR000182">
    <property type="entry name" value="GNAT_dom"/>
</dbReference>
<dbReference type="SUPFAM" id="SSF55729">
    <property type="entry name" value="Acyl-CoA N-acyltransferases (Nat)"/>
    <property type="match status" value="1"/>
</dbReference>
<dbReference type="GO" id="GO:0008999">
    <property type="term" value="F:protein-N-terminal-alanine acetyltransferase activity"/>
    <property type="evidence" value="ECO:0007669"/>
    <property type="project" value="TreeGrafter"/>
</dbReference>
<dbReference type="Gene3D" id="3.40.630.30">
    <property type="match status" value="1"/>
</dbReference>
<sequence>MLNGGHFDVHGNRVRLIRKGDDILLSHFYNANKQHLASWEPIRSPSFYTQSGWFDRIENIIAMHLRQTGFSFIILNQNESEVLGTVNFSNVSRYPLHACNLGYALAEQIQKQGVMHATLTVLIDWMFQNQNMHRIMAAYIPENIASENVLKKQGFDQEGIAKDYLLINGKWQTHHLMSLTNSQWQPD</sequence>
<keyword evidence="1 5" id="KW-0808">Transferase</keyword>
<dbReference type="InterPro" id="IPR016181">
    <property type="entry name" value="Acyl_CoA_acyltransferase"/>
</dbReference>
<evidence type="ECO:0000256" key="1">
    <source>
        <dbReference type="ARBA" id="ARBA00022679"/>
    </source>
</evidence>
<evidence type="ECO:0000313" key="5">
    <source>
        <dbReference type="EMBL" id="OEF29231.1"/>
    </source>
</evidence>
<dbReference type="eggNOG" id="COG1670">
    <property type="taxonomic scope" value="Bacteria"/>
</dbReference>
<name>A0A1E5E5P6_9VIBR</name>
<evidence type="ECO:0000256" key="3">
    <source>
        <dbReference type="ARBA" id="ARBA00038502"/>
    </source>
</evidence>
<dbReference type="PROSITE" id="PS51186">
    <property type="entry name" value="GNAT"/>
    <property type="match status" value="1"/>
</dbReference>
<keyword evidence="2" id="KW-0012">Acyltransferase</keyword>
<gene>
    <name evidence="5" type="ORF">A1QC_04680</name>
</gene>
<keyword evidence="6" id="KW-1185">Reference proteome</keyword>
<dbReference type="Proteomes" id="UP000094070">
    <property type="component" value="Unassembled WGS sequence"/>
</dbReference>
<reference evidence="5 6" key="1">
    <citation type="journal article" date="2012" name="Science">
        <title>Ecological populations of bacteria act as socially cohesive units of antibiotic production and resistance.</title>
        <authorList>
            <person name="Cordero O.X."/>
            <person name="Wildschutte H."/>
            <person name="Kirkup B."/>
            <person name="Proehl S."/>
            <person name="Ngo L."/>
            <person name="Hussain F."/>
            <person name="Le Roux F."/>
            <person name="Mincer T."/>
            <person name="Polz M.F."/>
        </authorList>
    </citation>
    <scope>NUCLEOTIDE SEQUENCE [LARGE SCALE GENOMIC DNA]</scope>
    <source>
        <strain evidence="5 6">1S-45</strain>
    </source>
</reference>
<evidence type="ECO:0000259" key="4">
    <source>
        <dbReference type="PROSITE" id="PS51186"/>
    </source>
</evidence>
<accession>A0A1E5E5P6</accession>
<dbReference type="STRING" id="1188252.A1QC_04680"/>
<dbReference type="InterPro" id="IPR051531">
    <property type="entry name" value="N-acetyltransferase"/>
</dbReference>
<comment type="caution">
    <text evidence="5">The sequence shown here is derived from an EMBL/GenBank/DDBJ whole genome shotgun (WGS) entry which is preliminary data.</text>
</comment>
<dbReference type="AlphaFoldDB" id="A0A1E5E5P6"/>